<keyword evidence="1" id="KW-0472">Membrane</keyword>
<dbReference type="HOGENOM" id="CLU_3004583_0_0_10"/>
<keyword evidence="1" id="KW-0812">Transmembrane</keyword>
<feature type="transmembrane region" description="Helical" evidence="1">
    <location>
        <begin position="26"/>
        <end position="42"/>
    </location>
</feature>
<evidence type="ECO:0000313" key="2">
    <source>
        <dbReference type="EMBL" id="EIY46518.1"/>
    </source>
</evidence>
<comment type="caution">
    <text evidence="2">The sequence shown here is derived from an EMBL/GenBank/DDBJ whole genome shotgun (WGS) entry which is preliminary data.</text>
</comment>
<gene>
    <name evidence="2" type="ORF">HMPREF1068_03286</name>
</gene>
<dbReference type="STRING" id="997884.HMPREF1068_03286"/>
<sequence>MAILPQYLSIFPKDNANRGQNKMNEFIFYAGVQLIFAFLAKLSQPFQILVVLCTFT</sequence>
<evidence type="ECO:0000313" key="3">
    <source>
        <dbReference type="Proteomes" id="UP000003089"/>
    </source>
</evidence>
<evidence type="ECO:0000256" key="1">
    <source>
        <dbReference type="SAM" id="Phobius"/>
    </source>
</evidence>
<proteinExistence type="predicted"/>
<keyword evidence="1" id="KW-1133">Transmembrane helix</keyword>
<name>I9RUU6_9BACE</name>
<accession>I9RUU6</accession>
<reference evidence="2 3" key="1">
    <citation type="submission" date="2012-02" db="EMBL/GenBank/DDBJ databases">
        <title>The Genome Sequence of Bacteroides nordii CL02T12C05.</title>
        <authorList>
            <consortium name="The Broad Institute Genome Sequencing Platform"/>
            <person name="Earl A."/>
            <person name="Ward D."/>
            <person name="Feldgarden M."/>
            <person name="Gevers D."/>
            <person name="Zitomersky N.L."/>
            <person name="Coyne M.J."/>
            <person name="Comstock L.E."/>
            <person name="Young S.K."/>
            <person name="Zeng Q."/>
            <person name="Gargeya S."/>
            <person name="Fitzgerald M."/>
            <person name="Haas B."/>
            <person name="Abouelleil A."/>
            <person name="Alvarado L."/>
            <person name="Arachchi H.M."/>
            <person name="Berlin A."/>
            <person name="Chapman S.B."/>
            <person name="Gearin G."/>
            <person name="Goldberg J."/>
            <person name="Griggs A."/>
            <person name="Gujja S."/>
            <person name="Hansen M."/>
            <person name="Heiman D."/>
            <person name="Howarth C."/>
            <person name="Larimer J."/>
            <person name="Lui A."/>
            <person name="MacDonald P.J.P."/>
            <person name="McCowen C."/>
            <person name="Montmayeur A."/>
            <person name="Murphy C."/>
            <person name="Neiman D."/>
            <person name="Pearson M."/>
            <person name="Priest M."/>
            <person name="Roberts A."/>
            <person name="Saif S."/>
            <person name="Shea T."/>
            <person name="Sisk P."/>
            <person name="Stolte C."/>
            <person name="Sykes S."/>
            <person name="Wortman J."/>
            <person name="Nusbaum C."/>
            <person name="Birren B."/>
        </authorList>
    </citation>
    <scope>NUCLEOTIDE SEQUENCE [LARGE SCALE GENOMIC DNA]</scope>
    <source>
        <strain evidence="2 3">CL02T12C05</strain>
    </source>
</reference>
<dbReference type="AlphaFoldDB" id="I9RUU6"/>
<dbReference type="EMBL" id="AGXS01000023">
    <property type="protein sequence ID" value="EIY46518.1"/>
    <property type="molecule type" value="Genomic_DNA"/>
</dbReference>
<dbReference type="Proteomes" id="UP000003089">
    <property type="component" value="Unassembled WGS sequence"/>
</dbReference>
<keyword evidence="3" id="KW-1185">Reference proteome</keyword>
<protein>
    <submittedName>
        <fullName evidence="2">Uncharacterized protein</fullName>
    </submittedName>
</protein>
<organism evidence="2 3">
    <name type="scientific">Bacteroides nordii CL02T12C05</name>
    <dbReference type="NCBI Taxonomy" id="997884"/>
    <lineage>
        <taxon>Bacteria</taxon>
        <taxon>Pseudomonadati</taxon>
        <taxon>Bacteroidota</taxon>
        <taxon>Bacteroidia</taxon>
        <taxon>Bacteroidales</taxon>
        <taxon>Bacteroidaceae</taxon>
        <taxon>Bacteroides</taxon>
    </lineage>
</organism>